<evidence type="ECO:0000256" key="2">
    <source>
        <dbReference type="ARBA" id="ARBA00023125"/>
    </source>
</evidence>
<accession>A0ABR8R5V5</accession>
<keyword evidence="1" id="KW-0805">Transcription regulation</keyword>
<protein>
    <submittedName>
        <fullName evidence="5">GntR family transcriptional regulator</fullName>
    </submittedName>
</protein>
<dbReference type="RefSeq" id="WP_191696540.1">
    <property type="nucleotide sequence ID" value="NZ_JACSQO010000001.1"/>
</dbReference>
<dbReference type="InterPro" id="IPR011711">
    <property type="entry name" value="GntR_C"/>
</dbReference>
<dbReference type="InterPro" id="IPR000524">
    <property type="entry name" value="Tscrpt_reg_HTH_GntR"/>
</dbReference>
<dbReference type="InterPro" id="IPR008920">
    <property type="entry name" value="TF_FadR/GntR_C"/>
</dbReference>
<dbReference type="SUPFAM" id="SSF46785">
    <property type="entry name" value="Winged helix' DNA-binding domain"/>
    <property type="match status" value="1"/>
</dbReference>
<dbReference type="PANTHER" id="PTHR43537">
    <property type="entry name" value="TRANSCRIPTIONAL REGULATOR, GNTR FAMILY"/>
    <property type="match status" value="1"/>
</dbReference>
<evidence type="ECO:0000313" key="5">
    <source>
        <dbReference type="EMBL" id="MBD7943094.1"/>
    </source>
</evidence>
<gene>
    <name evidence="5" type="ORF">H9650_03105</name>
</gene>
<keyword evidence="6" id="KW-1185">Reference proteome</keyword>
<dbReference type="Pfam" id="PF00392">
    <property type="entry name" value="GntR"/>
    <property type="match status" value="1"/>
</dbReference>
<feature type="domain" description="HTH gntR-type" evidence="4">
    <location>
        <begin position="8"/>
        <end position="75"/>
    </location>
</feature>
<evidence type="ECO:0000256" key="1">
    <source>
        <dbReference type="ARBA" id="ARBA00023015"/>
    </source>
</evidence>
<evidence type="ECO:0000256" key="3">
    <source>
        <dbReference type="ARBA" id="ARBA00023163"/>
    </source>
</evidence>
<dbReference type="Proteomes" id="UP000640786">
    <property type="component" value="Unassembled WGS sequence"/>
</dbReference>
<sequence>MKKLFPKESLADQAFKALKDAIITGKLPQQEELPEEKLAVDLGISRTPIREAIKRLAVEGLVQLNKSKPATVATFKKEDGLHYMEIRRLLEIYNIDKHAHQISEEILCALEDNLVEQLASIKNESYNTFIDLDQQFHLLIGSIGANRKLSELINEANAGSNRAFLILSNTLEVSAEEAYYEHEEILKALRIHHNDLAKQLMTRHLDNVERRFLSYFNEEDKK</sequence>
<dbReference type="SUPFAM" id="SSF48008">
    <property type="entry name" value="GntR ligand-binding domain-like"/>
    <property type="match status" value="1"/>
</dbReference>
<dbReference type="Pfam" id="PF07729">
    <property type="entry name" value="FCD"/>
    <property type="match status" value="1"/>
</dbReference>
<comment type="caution">
    <text evidence="5">The sequence shown here is derived from an EMBL/GenBank/DDBJ whole genome shotgun (WGS) entry which is preliminary data.</text>
</comment>
<dbReference type="Gene3D" id="1.10.10.10">
    <property type="entry name" value="Winged helix-like DNA-binding domain superfamily/Winged helix DNA-binding domain"/>
    <property type="match status" value="1"/>
</dbReference>
<dbReference type="SMART" id="SM00895">
    <property type="entry name" value="FCD"/>
    <property type="match status" value="1"/>
</dbReference>
<evidence type="ECO:0000259" key="4">
    <source>
        <dbReference type="PROSITE" id="PS50949"/>
    </source>
</evidence>
<dbReference type="CDD" id="cd07377">
    <property type="entry name" value="WHTH_GntR"/>
    <property type="match status" value="1"/>
</dbReference>
<dbReference type="EMBL" id="JACSQO010000001">
    <property type="protein sequence ID" value="MBD7943094.1"/>
    <property type="molecule type" value="Genomic_DNA"/>
</dbReference>
<dbReference type="InterPro" id="IPR036388">
    <property type="entry name" value="WH-like_DNA-bd_sf"/>
</dbReference>
<dbReference type="PRINTS" id="PR00035">
    <property type="entry name" value="HTHGNTR"/>
</dbReference>
<evidence type="ECO:0000313" key="6">
    <source>
        <dbReference type="Proteomes" id="UP000640786"/>
    </source>
</evidence>
<dbReference type="SMART" id="SM00345">
    <property type="entry name" value="HTH_GNTR"/>
    <property type="match status" value="1"/>
</dbReference>
<dbReference type="Gene3D" id="1.20.120.530">
    <property type="entry name" value="GntR ligand-binding domain-like"/>
    <property type="match status" value="1"/>
</dbReference>
<name>A0ABR8R5V5_9BACI</name>
<dbReference type="InterPro" id="IPR036390">
    <property type="entry name" value="WH_DNA-bd_sf"/>
</dbReference>
<organism evidence="5 6">
    <name type="scientific">Psychrobacillus faecigallinarum</name>
    <dbReference type="NCBI Taxonomy" id="2762235"/>
    <lineage>
        <taxon>Bacteria</taxon>
        <taxon>Bacillati</taxon>
        <taxon>Bacillota</taxon>
        <taxon>Bacilli</taxon>
        <taxon>Bacillales</taxon>
        <taxon>Bacillaceae</taxon>
        <taxon>Psychrobacillus</taxon>
    </lineage>
</organism>
<keyword evidence="3" id="KW-0804">Transcription</keyword>
<keyword evidence="2" id="KW-0238">DNA-binding</keyword>
<reference evidence="5 6" key="1">
    <citation type="submission" date="2020-08" db="EMBL/GenBank/DDBJ databases">
        <title>A Genomic Blueprint of the Chicken Gut Microbiome.</title>
        <authorList>
            <person name="Gilroy R."/>
            <person name="Ravi A."/>
            <person name="Getino M."/>
            <person name="Pursley I."/>
            <person name="Horton D.L."/>
            <person name="Alikhan N.-F."/>
            <person name="Baker D."/>
            <person name="Gharbi K."/>
            <person name="Hall N."/>
            <person name="Watson M."/>
            <person name="Adriaenssens E.M."/>
            <person name="Foster-Nyarko E."/>
            <person name="Jarju S."/>
            <person name="Secka A."/>
            <person name="Antonio M."/>
            <person name="Oren A."/>
            <person name="Chaudhuri R."/>
            <person name="La Ragione R.M."/>
            <person name="Hildebrand F."/>
            <person name="Pallen M.J."/>
        </authorList>
    </citation>
    <scope>NUCLEOTIDE SEQUENCE [LARGE SCALE GENOMIC DNA]</scope>
    <source>
        <strain evidence="5 6">Sa2BUA9</strain>
    </source>
</reference>
<dbReference type="PROSITE" id="PS50949">
    <property type="entry name" value="HTH_GNTR"/>
    <property type="match status" value="1"/>
</dbReference>
<dbReference type="PANTHER" id="PTHR43537:SF45">
    <property type="entry name" value="GNTR FAMILY REGULATORY PROTEIN"/>
    <property type="match status" value="1"/>
</dbReference>
<proteinExistence type="predicted"/>